<dbReference type="Proteomes" id="UP000004110">
    <property type="component" value="Unassembled WGS sequence"/>
</dbReference>
<protein>
    <submittedName>
        <fullName evidence="1">Uncharacterized protein</fullName>
    </submittedName>
</protein>
<accession>A0ABC9NA71</accession>
<reference evidence="1" key="1">
    <citation type="submission" date="2007-06" db="EMBL/GenBank/DDBJ databases">
        <authorList>
            <person name="Fulton L."/>
            <person name="Clifton S."/>
            <person name="Fulton B."/>
            <person name="Xu J."/>
            <person name="Minx P."/>
            <person name="Pepin K.H."/>
            <person name="Johnson M."/>
            <person name="Thiruvilangam P."/>
            <person name="Bhonagiri V."/>
            <person name="Nash W.E."/>
            <person name="Mardis E.R."/>
            <person name="Wilson R.K."/>
        </authorList>
    </citation>
    <scope>NUCLEOTIDE SEQUENCE [LARGE SCALE GENOMIC DNA]</scope>
    <source>
        <strain evidence="1">ATCC 8492</strain>
    </source>
</reference>
<gene>
    <name evidence="1" type="ORF">BACUNI_02898</name>
</gene>
<reference evidence="1" key="2">
    <citation type="submission" date="2013-11" db="EMBL/GenBank/DDBJ databases">
        <title>Draft genome sequence of Bacteroides uniformis (ATCC 8492).</title>
        <authorList>
            <person name="Sudarsanam P."/>
            <person name="Ley R."/>
            <person name="Guruge J."/>
            <person name="Turnbaugh P.J."/>
            <person name="Mahowald M."/>
            <person name="Liep D."/>
            <person name="Gordon J."/>
        </authorList>
    </citation>
    <scope>NUCLEOTIDE SEQUENCE</scope>
    <source>
        <strain evidence="1">ATCC 8492</strain>
    </source>
</reference>
<sequence>MTGMRFTPAGYTGRNQIRNSSSAIQYLKTDIFPFV</sequence>
<name>A0ABC9NA71_BACUC</name>
<dbReference type="EMBL" id="AAYH02000045">
    <property type="protein sequence ID" value="EDO53619.1"/>
    <property type="molecule type" value="Genomic_DNA"/>
</dbReference>
<organism evidence="1 2">
    <name type="scientific">Bacteroides uniformis (strain ATCC 8492 / DSM 6597 / CCUG 4942 / CIP 103695 / JCM 5828 / KCTC 5204 / NCTC 13054 / VPI 0061)</name>
    <dbReference type="NCBI Taxonomy" id="411479"/>
    <lineage>
        <taxon>Bacteria</taxon>
        <taxon>Pseudomonadati</taxon>
        <taxon>Bacteroidota</taxon>
        <taxon>Bacteroidia</taxon>
        <taxon>Bacteroidales</taxon>
        <taxon>Bacteroidaceae</taxon>
        <taxon>Bacteroides</taxon>
    </lineage>
</organism>
<comment type="caution">
    <text evidence="1">The sequence shown here is derived from an EMBL/GenBank/DDBJ whole genome shotgun (WGS) entry which is preliminary data.</text>
</comment>
<keyword evidence="2" id="KW-1185">Reference proteome</keyword>
<proteinExistence type="predicted"/>
<evidence type="ECO:0000313" key="2">
    <source>
        <dbReference type="Proteomes" id="UP000004110"/>
    </source>
</evidence>
<evidence type="ECO:0000313" key="1">
    <source>
        <dbReference type="EMBL" id="EDO53619.1"/>
    </source>
</evidence>
<dbReference type="AlphaFoldDB" id="A0ABC9NA71"/>